<dbReference type="Gene3D" id="2.60.210.10">
    <property type="entry name" value="Apoptosis, Tumor Necrosis Factor Receptor Associated Protein 2, Chain A"/>
    <property type="match status" value="1"/>
</dbReference>
<dbReference type="EMBL" id="MCFH01000122">
    <property type="protein sequence ID" value="ORX38751.1"/>
    <property type="molecule type" value="Genomic_DNA"/>
</dbReference>
<comment type="caution">
    <text evidence="1">The sequence shown here is derived from an EMBL/GenBank/DDBJ whole genome shotgun (WGS) entry which is preliminary data.</text>
</comment>
<protein>
    <submittedName>
        <fullName evidence="1">Uncharacterized protein</fullName>
    </submittedName>
</protein>
<organism evidence="1 2">
    <name type="scientific">Piromyces finnis</name>
    <dbReference type="NCBI Taxonomy" id="1754191"/>
    <lineage>
        <taxon>Eukaryota</taxon>
        <taxon>Fungi</taxon>
        <taxon>Fungi incertae sedis</taxon>
        <taxon>Chytridiomycota</taxon>
        <taxon>Chytridiomycota incertae sedis</taxon>
        <taxon>Neocallimastigomycetes</taxon>
        <taxon>Neocallimastigales</taxon>
        <taxon>Neocallimastigaceae</taxon>
        <taxon>Piromyces</taxon>
    </lineage>
</organism>
<keyword evidence="2" id="KW-1185">Reference proteome</keyword>
<reference evidence="1 2" key="2">
    <citation type="submission" date="2016-08" db="EMBL/GenBank/DDBJ databases">
        <title>Pervasive Adenine N6-methylation of Active Genes in Fungi.</title>
        <authorList>
            <consortium name="DOE Joint Genome Institute"/>
            <person name="Mondo S.J."/>
            <person name="Dannebaum R.O."/>
            <person name="Kuo R.C."/>
            <person name="Labutti K."/>
            <person name="Haridas S."/>
            <person name="Kuo A."/>
            <person name="Salamov A."/>
            <person name="Ahrendt S.R."/>
            <person name="Lipzen A."/>
            <person name="Sullivan W."/>
            <person name="Andreopoulos W.B."/>
            <person name="Clum A."/>
            <person name="Lindquist E."/>
            <person name="Daum C."/>
            <person name="Ramamoorthy G.K."/>
            <person name="Gryganskyi A."/>
            <person name="Culley D."/>
            <person name="Magnuson J.K."/>
            <person name="James T.Y."/>
            <person name="O'Malley M.A."/>
            <person name="Stajich J.E."/>
            <person name="Spatafora J.W."/>
            <person name="Visel A."/>
            <person name="Grigoriev I.V."/>
        </authorList>
    </citation>
    <scope>NUCLEOTIDE SEQUENCE [LARGE SCALE GENOMIC DNA]</scope>
    <source>
        <strain evidence="2">finn</strain>
    </source>
</reference>
<evidence type="ECO:0000313" key="1">
    <source>
        <dbReference type="EMBL" id="ORX38751.1"/>
    </source>
</evidence>
<dbReference type="AlphaFoldDB" id="A0A1Y1UL33"/>
<sequence length="73" mass="9151">IKIIKNLFIEQYIDKLKNLISNDVPKNFDNIKEGYYEWEVDNWRSLKKEEYSPEFKLCGYYWYCYNEYIIKTF</sequence>
<feature type="non-terminal residue" evidence="1">
    <location>
        <position position="1"/>
    </location>
</feature>
<proteinExistence type="predicted"/>
<dbReference type="SUPFAM" id="SSF49599">
    <property type="entry name" value="TRAF domain-like"/>
    <property type="match status" value="1"/>
</dbReference>
<reference evidence="1 2" key="1">
    <citation type="submission" date="2016-08" db="EMBL/GenBank/DDBJ databases">
        <title>Genomes of anaerobic fungi encode conserved fungal cellulosomes for biomass hydrolysis.</title>
        <authorList>
            <consortium name="DOE Joint Genome Institute"/>
            <person name="Haitjema C.H."/>
            <person name="Gilmore S.P."/>
            <person name="Henske J.K."/>
            <person name="Solomon K.V."/>
            <person name="De Groot R."/>
            <person name="Kuo A."/>
            <person name="Mondo S.J."/>
            <person name="Salamov A.A."/>
            <person name="Labutti K."/>
            <person name="Zhao Z."/>
            <person name="Chiniquy J."/>
            <person name="Barry K."/>
            <person name="Brewer H.M."/>
            <person name="Purvine S.O."/>
            <person name="Wright A.T."/>
            <person name="Boxma B."/>
            <person name="Van Alen T."/>
            <person name="Hackstein J.H."/>
            <person name="Baker S.E."/>
            <person name="Grigoriev I.V."/>
            <person name="O'Malley M.A."/>
        </authorList>
    </citation>
    <scope>NUCLEOTIDE SEQUENCE [LARGE SCALE GENOMIC DNA]</scope>
    <source>
        <strain evidence="2">finn</strain>
    </source>
</reference>
<name>A0A1Y1UL33_9FUNG</name>
<dbReference type="InterPro" id="IPR008974">
    <property type="entry name" value="TRAF-like"/>
</dbReference>
<accession>A0A1Y1UL33</accession>
<evidence type="ECO:0000313" key="2">
    <source>
        <dbReference type="Proteomes" id="UP000193719"/>
    </source>
</evidence>
<gene>
    <name evidence="1" type="ORF">BCR36DRAFT_313405</name>
</gene>
<dbReference type="Proteomes" id="UP000193719">
    <property type="component" value="Unassembled WGS sequence"/>
</dbReference>